<dbReference type="GO" id="GO:0005506">
    <property type="term" value="F:iron ion binding"/>
    <property type="evidence" value="ECO:0007669"/>
    <property type="project" value="InterPro"/>
</dbReference>
<name>A0A9P6DJA0_PLEER</name>
<keyword evidence="2" id="KW-1185">Reference proteome</keyword>
<dbReference type="AlphaFoldDB" id="A0A9P6DJA0"/>
<dbReference type="GO" id="GO:0020037">
    <property type="term" value="F:heme binding"/>
    <property type="evidence" value="ECO:0007669"/>
    <property type="project" value="InterPro"/>
</dbReference>
<dbReference type="OrthoDB" id="2789670at2759"/>
<accession>A0A9P6DJA0</accession>
<sequence length="128" mass="14583">MVPWTGAAPFRRTYDYPYEQAEKIMALNGLMGDSVLSRTWCKFADRQDHPEDAEEETKLTKLATGALFRAAAETTWSTVNVAVLFTTVILNPECQKRGQEEISRVIGFRKTARVRGYGCVALHYRYRS</sequence>
<comment type="caution">
    <text evidence="1">The sequence shown here is derived from an EMBL/GenBank/DDBJ whole genome shotgun (WGS) entry which is preliminary data.</text>
</comment>
<evidence type="ECO:0000313" key="2">
    <source>
        <dbReference type="Proteomes" id="UP000807025"/>
    </source>
</evidence>
<dbReference type="GO" id="GO:0004497">
    <property type="term" value="F:monooxygenase activity"/>
    <property type="evidence" value="ECO:0007669"/>
    <property type="project" value="InterPro"/>
</dbReference>
<dbReference type="EMBL" id="MU154534">
    <property type="protein sequence ID" value="KAF9499060.1"/>
    <property type="molecule type" value="Genomic_DNA"/>
</dbReference>
<organism evidence="1 2">
    <name type="scientific">Pleurotus eryngii</name>
    <name type="common">Boletus of the steppes</name>
    <dbReference type="NCBI Taxonomy" id="5323"/>
    <lineage>
        <taxon>Eukaryota</taxon>
        <taxon>Fungi</taxon>
        <taxon>Dikarya</taxon>
        <taxon>Basidiomycota</taxon>
        <taxon>Agaricomycotina</taxon>
        <taxon>Agaricomycetes</taxon>
        <taxon>Agaricomycetidae</taxon>
        <taxon>Agaricales</taxon>
        <taxon>Pleurotineae</taxon>
        <taxon>Pleurotaceae</taxon>
        <taxon>Pleurotus</taxon>
    </lineage>
</organism>
<evidence type="ECO:0000313" key="1">
    <source>
        <dbReference type="EMBL" id="KAF9499060.1"/>
    </source>
</evidence>
<dbReference type="Pfam" id="PF00067">
    <property type="entry name" value="p450"/>
    <property type="match status" value="1"/>
</dbReference>
<protein>
    <submittedName>
        <fullName evidence="1">Uncharacterized protein</fullName>
    </submittedName>
</protein>
<dbReference type="SUPFAM" id="SSF48264">
    <property type="entry name" value="Cytochrome P450"/>
    <property type="match status" value="1"/>
</dbReference>
<gene>
    <name evidence="1" type="ORF">BDN71DRAFT_1442562</name>
</gene>
<reference evidence="1" key="1">
    <citation type="submission" date="2020-11" db="EMBL/GenBank/DDBJ databases">
        <authorList>
            <consortium name="DOE Joint Genome Institute"/>
            <person name="Ahrendt S."/>
            <person name="Riley R."/>
            <person name="Andreopoulos W."/>
            <person name="Labutti K."/>
            <person name="Pangilinan J."/>
            <person name="Ruiz-Duenas F.J."/>
            <person name="Barrasa J.M."/>
            <person name="Sanchez-Garcia M."/>
            <person name="Camarero S."/>
            <person name="Miyauchi S."/>
            <person name="Serrano A."/>
            <person name="Linde D."/>
            <person name="Babiker R."/>
            <person name="Drula E."/>
            <person name="Ayuso-Fernandez I."/>
            <person name="Pacheco R."/>
            <person name="Padilla G."/>
            <person name="Ferreira P."/>
            <person name="Barriuso J."/>
            <person name="Kellner H."/>
            <person name="Castanera R."/>
            <person name="Alfaro M."/>
            <person name="Ramirez L."/>
            <person name="Pisabarro A.G."/>
            <person name="Kuo A."/>
            <person name="Tritt A."/>
            <person name="Lipzen A."/>
            <person name="He G."/>
            <person name="Yan M."/>
            <person name="Ng V."/>
            <person name="Cullen D."/>
            <person name="Martin F."/>
            <person name="Rosso M.-N."/>
            <person name="Henrissat B."/>
            <person name="Hibbett D."/>
            <person name="Martinez A.T."/>
            <person name="Grigoriev I.V."/>
        </authorList>
    </citation>
    <scope>NUCLEOTIDE SEQUENCE</scope>
    <source>
        <strain evidence="1">ATCC 90797</strain>
    </source>
</reference>
<dbReference type="InterPro" id="IPR001128">
    <property type="entry name" value="Cyt_P450"/>
</dbReference>
<dbReference type="InterPro" id="IPR036396">
    <property type="entry name" value="Cyt_P450_sf"/>
</dbReference>
<dbReference type="GO" id="GO:0016705">
    <property type="term" value="F:oxidoreductase activity, acting on paired donors, with incorporation or reduction of molecular oxygen"/>
    <property type="evidence" value="ECO:0007669"/>
    <property type="project" value="InterPro"/>
</dbReference>
<proteinExistence type="predicted"/>
<dbReference type="Proteomes" id="UP000807025">
    <property type="component" value="Unassembled WGS sequence"/>
</dbReference>